<reference evidence="1 2" key="1">
    <citation type="submission" date="2018-07" db="EMBL/GenBank/DDBJ databases">
        <title>A high quality draft genome assembly of the barn swallow (H. rustica rustica).</title>
        <authorList>
            <person name="Formenti G."/>
            <person name="Chiara M."/>
            <person name="Poveda L."/>
            <person name="Francoijs K.-J."/>
            <person name="Bonisoli-Alquati A."/>
            <person name="Canova L."/>
            <person name="Gianfranceschi L."/>
            <person name="Horner D.S."/>
            <person name="Saino N."/>
        </authorList>
    </citation>
    <scope>NUCLEOTIDE SEQUENCE [LARGE SCALE GENOMIC DNA]</scope>
    <source>
        <strain evidence="1">Chelidonia</strain>
        <tissue evidence="1">Blood</tissue>
    </source>
</reference>
<keyword evidence="2" id="KW-1185">Reference proteome</keyword>
<accession>A0A3M0K796</accession>
<dbReference type="Proteomes" id="UP000269221">
    <property type="component" value="Unassembled WGS sequence"/>
</dbReference>
<comment type="caution">
    <text evidence="1">The sequence shown here is derived from an EMBL/GenBank/DDBJ whole genome shotgun (WGS) entry which is preliminary data.</text>
</comment>
<dbReference type="STRING" id="333673.A0A3M0K796"/>
<dbReference type="OrthoDB" id="276744at2759"/>
<sequence length="84" mass="9333">MVPSYSALVGPHLNSCVQFRDKEDVEVLEQVQRGAMGLEHKSYEEQLREPGVFSVEERRLRGASVTLCDFLKGSCSEVGIGLFS</sequence>
<name>A0A3M0K796_HIRRU</name>
<proteinExistence type="predicted"/>
<dbReference type="AlphaFoldDB" id="A0A3M0K796"/>
<organism evidence="1 2">
    <name type="scientific">Hirundo rustica rustica</name>
    <dbReference type="NCBI Taxonomy" id="333673"/>
    <lineage>
        <taxon>Eukaryota</taxon>
        <taxon>Metazoa</taxon>
        <taxon>Chordata</taxon>
        <taxon>Craniata</taxon>
        <taxon>Vertebrata</taxon>
        <taxon>Euteleostomi</taxon>
        <taxon>Archelosauria</taxon>
        <taxon>Archosauria</taxon>
        <taxon>Dinosauria</taxon>
        <taxon>Saurischia</taxon>
        <taxon>Theropoda</taxon>
        <taxon>Coelurosauria</taxon>
        <taxon>Aves</taxon>
        <taxon>Neognathae</taxon>
        <taxon>Neoaves</taxon>
        <taxon>Telluraves</taxon>
        <taxon>Australaves</taxon>
        <taxon>Passeriformes</taxon>
        <taxon>Sylvioidea</taxon>
        <taxon>Hirundinidae</taxon>
        <taxon>Hirundo</taxon>
    </lineage>
</organism>
<evidence type="ECO:0000313" key="1">
    <source>
        <dbReference type="EMBL" id="RMC02987.1"/>
    </source>
</evidence>
<protein>
    <submittedName>
        <fullName evidence="1">Uncharacterized protein</fullName>
    </submittedName>
</protein>
<gene>
    <name evidence="1" type="ORF">DUI87_20180</name>
</gene>
<dbReference type="EMBL" id="QRBI01000131">
    <property type="protein sequence ID" value="RMC02987.1"/>
    <property type="molecule type" value="Genomic_DNA"/>
</dbReference>
<evidence type="ECO:0000313" key="2">
    <source>
        <dbReference type="Proteomes" id="UP000269221"/>
    </source>
</evidence>